<dbReference type="STRING" id="162209.IJ22_13940"/>
<dbReference type="PANTHER" id="PTHR43661">
    <property type="entry name" value="D-XYLONATE DEHYDRATASE"/>
    <property type="match status" value="1"/>
</dbReference>
<dbReference type="EMBL" id="CP013652">
    <property type="protein sequence ID" value="ALS21770.1"/>
    <property type="molecule type" value="Genomic_DNA"/>
</dbReference>
<dbReference type="GO" id="GO:0051537">
    <property type="term" value="F:2 iron, 2 sulfur cluster binding"/>
    <property type="evidence" value="ECO:0007669"/>
    <property type="project" value="UniProtKB-KW"/>
</dbReference>
<keyword evidence="9" id="KW-1185">Reference proteome</keyword>
<dbReference type="AlphaFoldDB" id="A0A0U2W8S3"/>
<evidence type="ECO:0000256" key="2">
    <source>
        <dbReference type="ARBA" id="ARBA00022714"/>
    </source>
</evidence>
<evidence type="ECO:0000256" key="5">
    <source>
        <dbReference type="ARBA" id="ARBA00023304"/>
    </source>
</evidence>
<keyword evidence="2" id="KW-0479">Metal-binding</keyword>
<dbReference type="InterPro" id="IPR056740">
    <property type="entry name" value="ILV_EDD_C"/>
</dbReference>
<keyword evidence="2" id="KW-0001">2Fe-2S</keyword>
<dbReference type="GO" id="GO:0009082">
    <property type="term" value="P:branched-chain amino acid biosynthetic process"/>
    <property type="evidence" value="ECO:0007669"/>
    <property type="project" value="UniProtKB-KW"/>
</dbReference>
<dbReference type="RefSeq" id="WP_062408100.1">
    <property type="nucleotide sequence ID" value="NZ_CP013652.1"/>
</dbReference>
<dbReference type="Pfam" id="PF00920">
    <property type="entry name" value="ILVD_EDD_N"/>
    <property type="match status" value="2"/>
</dbReference>
<dbReference type="InterPro" id="IPR042096">
    <property type="entry name" value="Dihydro-acid_dehy_C"/>
</dbReference>
<keyword evidence="5" id="KW-0028">Amino-acid biosynthesis</keyword>
<keyword evidence="3" id="KW-0411">Iron-sulfur</keyword>
<dbReference type="PATRIC" id="fig|162209.4.peg.1477"/>
<accession>A0A0U2W8S3</accession>
<evidence type="ECO:0000313" key="9">
    <source>
        <dbReference type="Proteomes" id="UP000061660"/>
    </source>
</evidence>
<keyword evidence="4" id="KW-0456">Lyase</keyword>
<proteinExistence type="inferred from homology"/>
<dbReference type="OrthoDB" id="9807077at2"/>
<evidence type="ECO:0000259" key="6">
    <source>
        <dbReference type="Pfam" id="PF00920"/>
    </source>
</evidence>
<comment type="similarity">
    <text evidence="1">Belongs to the IlvD/Edd family.</text>
</comment>
<dbReference type="GO" id="GO:0005829">
    <property type="term" value="C:cytosol"/>
    <property type="evidence" value="ECO:0007669"/>
    <property type="project" value="TreeGrafter"/>
</dbReference>
<feature type="domain" description="Dihydroxy-acid/6-phosphogluconate dehydratase N-terminal" evidence="6">
    <location>
        <begin position="60"/>
        <end position="161"/>
    </location>
</feature>
<dbReference type="Gene3D" id="3.50.30.80">
    <property type="entry name" value="IlvD/EDD C-terminal domain-like"/>
    <property type="match status" value="1"/>
</dbReference>
<keyword evidence="5" id="KW-0100">Branched-chain amino acid biosynthesis</keyword>
<evidence type="ECO:0000313" key="8">
    <source>
        <dbReference type="EMBL" id="ALS21770.1"/>
    </source>
</evidence>
<feature type="domain" description="Dihydroxy-acid/6-phosphogluconate dehydratase C-terminal" evidence="7">
    <location>
        <begin position="558"/>
        <end position="646"/>
    </location>
</feature>
<feature type="domain" description="Dihydroxy-acid/6-phosphogluconate dehydratase N-terminal" evidence="6">
    <location>
        <begin position="237"/>
        <end position="430"/>
    </location>
</feature>
<dbReference type="PANTHER" id="PTHR43661:SF3">
    <property type="entry name" value="D-XYLONATE DEHYDRATASE YAGF-RELATED"/>
    <property type="match status" value="1"/>
</dbReference>
<organism evidence="8 9">
    <name type="scientific">Paenibacillus naphthalenovorans</name>
    <dbReference type="NCBI Taxonomy" id="162209"/>
    <lineage>
        <taxon>Bacteria</taxon>
        <taxon>Bacillati</taxon>
        <taxon>Bacillota</taxon>
        <taxon>Bacilli</taxon>
        <taxon>Bacillales</taxon>
        <taxon>Paenibacillaceae</taxon>
        <taxon>Paenibacillus</taxon>
    </lineage>
</organism>
<evidence type="ECO:0000256" key="4">
    <source>
        <dbReference type="ARBA" id="ARBA00023239"/>
    </source>
</evidence>
<protein>
    <submittedName>
        <fullName evidence="8">Dihydroxy-acid dehydratase</fullName>
    </submittedName>
</protein>
<name>A0A0U2W8S3_9BACL</name>
<keyword evidence="2" id="KW-0408">Iron</keyword>
<gene>
    <name evidence="8" type="ORF">IJ22_13940</name>
</gene>
<dbReference type="Pfam" id="PF24877">
    <property type="entry name" value="ILV_EDD_C"/>
    <property type="match status" value="1"/>
</dbReference>
<evidence type="ECO:0000256" key="3">
    <source>
        <dbReference type="ARBA" id="ARBA00023014"/>
    </source>
</evidence>
<evidence type="ECO:0000259" key="7">
    <source>
        <dbReference type="Pfam" id="PF24877"/>
    </source>
</evidence>
<dbReference type="InterPro" id="IPR000581">
    <property type="entry name" value="ILV_EDD_N"/>
</dbReference>
<dbReference type="KEGG" id="pnp:IJ22_13940"/>
<dbReference type="InterPro" id="IPR037237">
    <property type="entry name" value="IlvD/EDD_N"/>
</dbReference>
<dbReference type="Proteomes" id="UP000061660">
    <property type="component" value="Chromosome"/>
</dbReference>
<reference evidence="8 9" key="2">
    <citation type="journal article" date="2016" name="Genome Announc.">
        <title>Complete Genome Sequences of Two Interactive Moderate Thermophiles, Paenibacillus napthalenovorans 32O-Y and Paenibacillus sp. 32O-W.</title>
        <authorList>
            <person name="Butler R.R.III."/>
            <person name="Wang J."/>
            <person name="Stark B.C."/>
            <person name="Pombert J.F."/>
        </authorList>
    </citation>
    <scope>NUCLEOTIDE SEQUENCE [LARGE SCALE GENOMIC DNA]</scope>
    <source>
        <strain evidence="8 9">32O-Y</strain>
    </source>
</reference>
<dbReference type="SUPFAM" id="SSF143975">
    <property type="entry name" value="IlvD/EDD N-terminal domain-like"/>
    <property type="match status" value="1"/>
</dbReference>
<dbReference type="GO" id="GO:0016836">
    <property type="term" value="F:hydro-lyase activity"/>
    <property type="evidence" value="ECO:0007669"/>
    <property type="project" value="TreeGrafter"/>
</dbReference>
<dbReference type="SUPFAM" id="SSF52016">
    <property type="entry name" value="LeuD/IlvD-like"/>
    <property type="match status" value="1"/>
</dbReference>
<sequence>MITIRGFNPYQGNVQGKANEPITVAGLLDRARRGLGGKYEGGEPDWTLDNIYDRLEHNSPRIAIIGGSSDHPAHILDHETVYKAALKIWQEGGVPFYFSTPVLCDGTAQNNMGMSYSLQSRNAIAEIVVNQMEAQSYHGAFVIQGCDKQPLGVLSGLAHLDRVRRNRGEHHVFATFAPSHVLKGGTIPDDLKLELAELVSQAAAAGYDDIAADIEDAVSYILQCSSNTSFQGVFERAVKCGLLTEERHKDFEKRLAVSTCDAKGGICAFHGTGNSSRDVTVGFGMVCPELELLTEPPTQAQVNKAIESLFSIIDRPECSVSELLRANIANVIRIHSSAGGSTNLMMHIVGAMIYAGFDFTLEDMERIAAEHPIPDLFDYSLTEGRDIYALAQQCCSGQIRGMETLIYELTRNGVPMALDAPTVTGQTWRERLSHTEGLSADGVKDNPIILSRPRRGFSGVDVLRGNFFNHAVVKISGMPTKQLDQFDDKIAFVLYFENEEEANHRLLDVNMLDRLKAQRSFGLEHMKRMASYNASVSLEALQALSYDELFDRMIREEWLRLAVIISGQGPEAFGMPEMMTPMQHINAHRQLKRLTTLISDGRYSGVTFGAAVGHMTPEAFHGGGLLYLQEGDLLHLQFRKKRIDLLNPGSFASGHIVQDAGELRTERTELGLSRMEQLRKRQKRVAASNRLRDCTDASRGVVPMGVALDAELKWI</sequence>
<evidence type="ECO:0000256" key="1">
    <source>
        <dbReference type="ARBA" id="ARBA00006486"/>
    </source>
</evidence>
<reference evidence="9" key="1">
    <citation type="submission" date="2015-12" db="EMBL/GenBank/DDBJ databases">
        <title>Complete genome sequences of two moderately thermophilic Paenibacillus species.</title>
        <authorList>
            <person name="Butler R.III."/>
            <person name="Wang J."/>
            <person name="Stark B.C."/>
            <person name="Pombert J.-F."/>
        </authorList>
    </citation>
    <scope>NUCLEOTIDE SEQUENCE [LARGE SCALE GENOMIC DNA]</scope>
    <source>
        <strain evidence="9">32O-Y</strain>
    </source>
</reference>